<dbReference type="Pfam" id="PF00857">
    <property type="entry name" value="Isochorismatase"/>
    <property type="match status" value="1"/>
</dbReference>
<evidence type="ECO:0000256" key="7">
    <source>
        <dbReference type="ARBA" id="ARBA00043224"/>
    </source>
</evidence>
<reference evidence="10 11" key="1">
    <citation type="submission" date="2024-07" db="EMBL/GenBank/DDBJ databases">
        <title>Draft sequence of the Neodothiora populina.</title>
        <authorList>
            <person name="Drown D.D."/>
            <person name="Schuette U.S."/>
            <person name="Buechlein A.B."/>
            <person name="Rusch D.R."/>
            <person name="Winton L.W."/>
            <person name="Adams G.A."/>
        </authorList>
    </citation>
    <scope>NUCLEOTIDE SEQUENCE [LARGE SCALE GENOMIC DNA]</scope>
    <source>
        <strain evidence="10 11">CPC 39397</strain>
    </source>
</reference>
<comment type="pathway">
    <text evidence="5">Cofactor biosynthesis; nicotinate biosynthesis; nicotinate from nicotinamide: step 1/1.</text>
</comment>
<dbReference type="EC" id="3.5.1.19" evidence="6"/>
<feature type="chain" id="PRO_5046577591" description="nicotinamidase" evidence="8">
    <location>
        <begin position="21"/>
        <end position="253"/>
    </location>
</feature>
<organism evidence="10 11">
    <name type="scientific">Neodothiora populina</name>
    <dbReference type="NCBI Taxonomy" id="2781224"/>
    <lineage>
        <taxon>Eukaryota</taxon>
        <taxon>Fungi</taxon>
        <taxon>Dikarya</taxon>
        <taxon>Ascomycota</taxon>
        <taxon>Pezizomycotina</taxon>
        <taxon>Dothideomycetes</taxon>
        <taxon>Dothideomycetidae</taxon>
        <taxon>Dothideales</taxon>
        <taxon>Dothioraceae</taxon>
        <taxon>Neodothiora</taxon>
    </lineage>
</organism>
<dbReference type="PANTHER" id="PTHR11080">
    <property type="entry name" value="PYRAZINAMIDASE/NICOTINAMIDASE"/>
    <property type="match status" value="1"/>
</dbReference>
<evidence type="ECO:0000256" key="1">
    <source>
        <dbReference type="ARBA" id="ARBA00006336"/>
    </source>
</evidence>
<comment type="similarity">
    <text evidence="1">Belongs to the isochorismatase family.</text>
</comment>
<evidence type="ECO:0000256" key="5">
    <source>
        <dbReference type="ARBA" id="ARBA00037900"/>
    </source>
</evidence>
<dbReference type="Gene3D" id="3.40.50.850">
    <property type="entry name" value="Isochorismatase-like"/>
    <property type="match status" value="1"/>
</dbReference>
<keyword evidence="11" id="KW-1185">Reference proteome</keyword>
<keyword evidence="3" id="KW-0479">Metal-binding</keyword>
<dbReference type="InterPro" id="IPR036380">
    <property type="entry name" value="Isochorismatase-like_sf"/>
</dbReference>
<dbReference type="RefSeq" id="XP_069202389.1">
    <property type="nucleotide sequence ID" value="XM_069343841.1"/>
</dbReference>
<proteinExistence type="inferred from homology"/>
<dbReference type="SUPFAM" id="SSF52499">
    <property type="entry name" value="Isochorismatase-like hydrolases"/>
    <property type="match status" value="1"/>
</dbReference>
<evidence type="ECO:0000256" key="6">
    <source>
        <dbReference type="ARBA" id="ARBA00039017"/>
    </source>
</evidence>
<name>A0ABR3PJ03_9PEZI</name>
<keyword evidence="2" id="KW-0662">Pyridine nucleotide biosynthesis</keyword>
<comment type="caution">
    <text evidence="10">The sequence shown here is derived from an EMBL/GenBank/DDBJ whole genome shotgun (WGS) entry which is preliminary data.</text>
</comment>
<keyword evidence="8" id="KW-0732">Signal</keyword>
<dbReference type="GeneID" id="95977932"/>
<evidence type="ECO:0000259" key="9">
    <source>
        <dbReference type="Pfam" id="PF00857"/>
    </source>
</evidence>
<dbReference type="InterPro" id="IPR052347">
    <property type="entry name" value="Isochorismatase_Nicotinamidase"/>
</dbReference>
<keyword evidence="4" id="KW-0378">Hydrolase</keyword>
<sequence length="253" mass="28078">MLFSKSVAFAVASIISSAVAVPYNPHLHKNTALVIIDVQNDFVNGSLGSLRAPAILPQLYRLLDKHDWPLIIASQDWHPSDHVSFYTSHPGKASGDTVMDPFVADPTTKWELQTLYTPHCVPETWGSELENGISTRLHNLEGFRTSVNYIKKAQNHTVDSYSAFADNQHYQFTTLQTELHAHGIERIVIGGLVTNACVRGTSIDGIKLGFEVILLEDATEAPTQQLKDDTIAELKGWGVTVMKTKEWEAKNRV</sequence>
<feature type="signal peptide" evidence="8">
    <location>
        <begin position="1"/>
        <end position="20"/>
    </location>
</feature>
<gene>
    <name evidence="10" type="ORF">AAFC00_004232</name>
</gene>
<evidence type="ECO:0000256" key="2">
    <source>
        <dbReference type="ARBA" id="ARBA00022642"/>
    </source>
</evidence>
<evidence type="ECO:0000313" key="11">
    <source>
        <dbReference type="Proteomes" id="UP001562354"/>
    </source>
</evidence>
<evidence type="ECO:0000313" key="10">
    <source>
        <dbReference type="EMBL" id="KAL1306116.1"/>
    </source>
</evidence>
<dbReference type="Proteomes" id="UP001562354">
    <property type="component" value="Unassembled WGS sequence"/>
</dbReference>
<dbReference type="PANTHER" id="PTHR11080:SF2">
    <property type="entry name" value="LD05707P"/>
    <property type="match status" value="1"/>
</dbReference>
<evidence type="ECO:0000256" key="8">
    <source>
        <dbReference type="SAM" id="SignalP"/>
    </source>
</evidence>
<feature type="domain" description="Isochorismatase-like" evidence="9">
    <location>
        <begin position="31"/>
        <end position="245"/>
    </location>
</feature>
<protein>
    <recommendedName>
        <fullName evidence="6">nicotinamidase</fullName>
        <ecNumber evidence="6">3.5.1.19</ecNumber>
    </recommendedName>
    <alternativeName>
        <fullName evidence="7">Nicotinamide deamidase</fullName>
    </alternativeName>
</protein>
<evidence type="ECO:0000256" key="3">
    <source>
        <dbReference type="ARBA" id="ARBA00022723"/>
    </source>
</evidence>
<dbReference type="EMBL" id="JBFMKM010000005">
    <property type="protein sequence ID" value="KAL1306116.1"/>
    <property type="molecule type" value="Genomic_DNA"/>
</dbReference>
<dbReference type="InterPro" id="IPR000868">
    <property type="entry name" value="Isochorismatase-like_dom"/>
</dbReference>
<accession>A0ABR3PJ03</accession>
<evidence type="ECO:0000256" key="4">
    <source>
        <dbReference type="ARBA" id="ARBA00022801"/>
    </source>
</evidence>